<dbReference type="Proteomes" id="UP000230002">
    <property type="component" value="Unassembled WGS sequence"/>
</dbReference>
<dbReference type="STRING" id="1077348.A0A2G8RW63"/>
<proteinExistence type="predicted"/>
<protein>
    <recommendedName>
        <fullName evidence="3">F-box domain-containing protein</fullName>
    </recommendedName>
</protein>
<accession>A0A2G8RW63</accession>
<gene>
    <name evidence="1" type="ORF">GSI_11501</name>
</gene>
<dbReference type="AlphaFoldDB" id="A0A2G8RW63"/>
<sequence>MNANSLMAVIEPLLSLHRLRYIVLDFSPFVLQLSSDDILALSKAWPAVEELVIDVATAQSGRAGFESILHFARRCPCLQVLHLPVMVIEPGAFEGLEYSAEPHPLRDLDIEEVVFPPGMDFSREKMDFIQRVFPNVAVASATHPIAF</sequence>
<name>A0A2G8RW63_9APHY</name>
<organism evidence="1 2">
    <name type="scientific">Ganoderma sinense ZZ0214-1</name>
    <dbReference type="NCBI Taxonomy" id="1077348"/>
    <lineage>
        <taxon>Eukaryota</taxon>
        <taxon>Fungi</taxon>
        <taxon>Dikarya</taxon>
        <taxon>Basidiomycota</taxon>
        <taxon>Agaricomycotina</taxon>
        <taxon>Agaricomycetes</taxon>
        <taxon>Polyporales</taxon>
        <taxon>Polyporaceae</taxon>
        <taxon>Ganoderma</taxon>
    </lineage>
</organism>
<keyword evidence="2" id="KW-1185">Reference proteome</keyword>
<dbReference type="OrthoDB" id="2752751at2759"/>
<dbReference type="EMBL" id="AYKW01000045">
    <property type="protein sequence ID" value="PIL25751.1"/>
    <property type="molecule type" value="Genomic_DNA"/>
</dbReference>
<evidence type="ECO:0000313" key="1">
    <source>
        <dbReference type="EMBL" id="PIL25751.1"/>
    </source>
</evidence>
<evidence type="ECO:0008006" key="3">
    <source>
        <dbReference type="Google" id="ProtNLM"/>
    </source>
</evidence>
<reference evidence="1 2" key="1">
    <citation type="journal article" date="2015" name="Sci. Rep.">
        <title>Chromosome-level genome map provides insights into diverse defense mechanisms in the medicinal fungus Ganoderma sinense.</title>
        <authorList>
            <person name="Zhu Y."/>
            <person name="Xu J."/>
            <person name="Sun C."/>
            <person name="Zhou S."/>
            <person name="Xu H."/>
            <person name="Nelson D.R."/>
            <person name="Qian J."/>
            <person name="Song J."/>
            <person name="Luo H."/>
            <person name="Xiang L."/>
            <person name="Li Y."/>
            <person name="Xu Z."/>
            <person name="Ji A."/>
            <person name="Wang L."/>
            <person name="Lu S."/>
            <person name="Hayward A."/>
            <person name="Sun W."/>
            <person name="Li X."/>
            <person name="Schwartz D.C."/>
            <person name="Wang Y."/>
            <person name="Chen S."/>
        </authorList>
    </citation>
    <scope>NUCLEOTIDE SEQUENCE [LARGE SCALE GENOMIC DNA]</scope>
    <source>
        <strain evidence="1 2">ZZ0214-1</strain>
    </source>
</reference>
<evidence type="ECO:0000313" key="2">
    <source>
        <dbReference type="Proteomes" id="UP000230002"/>
    </source>
</evidence>
<comment type="caution">
    <text evidence="1">The sequence shown here is derived from an EMBL/GenBank/DDBJ whole genome shotgun (WGS) entry which is preliminary data.</text>
</comment>